<feature type="transmembrane region" description="Helical" evidence="4">
    <location>
        <begin position="343"/>
        <end position="364"/>
    </location>
</feature>
<sequence>MQPPGGTMPILSRATLALLAAAAALCVANVYYAQPLLDLIAADLALDRAAAGAIVFATQLGSALALLFVVPLGDRHGRRALLLAQLAALVLALAAVCAADRIVPLLAAMLLAGLLGTAMTQGLIGCAAVLALPEQRGRMVGAVQGGVVLGLLGARVVAGAVADVAGWRAVYGISAALMVLVALLLWRMLPPLPAPGDPVPYRRLIASMWTLLRTDRVLHTRGTIALLMFAVFNIFWGALALELAGPPHGLPHTAIGAFGLVGIAGALGAARAGRWHDRGHGERVTGIALALLLFAWLPLAFTPASLAAVAAGILALDLAVQALHVTNQGMILHGGGAAQSRLIACYMLFYAAGSGAGALAATLMHAAFGWPGVCLLGAGVSAAALLFWWRSRLLARAEQHRIAT</sequence>
<dbReference type="PANTHER" id="PTHR42910:SF1">
    <property type="entry name" value="MAJOR FACILITATOR SUPERFAMILY (MFS) PROFILE DOMAIN-CONTAINING PROTEIN"/>
    <property type="match status" value="1"/>
</dbReference>
<organism evidence="6 7">
    <name type="scientific">Pseudoduganella flava</name>
    <dbReference type="NCBI Taxonomy" id="871742"/>
    <lineage>
        <taxon>Bacteria</taxon>
        <taxon>Pseudomonadati</taxon>
        <taxon>Pseudomonadota</taxon>
        <taxon>Betaproteobacteria</taxon>
        <taxon>Burkholderiales</taxon>
        <taxon>Oxalobacteraceae</taxon>
        <taxon>Telluria group</taxon>
        <taxon>Pseudoduganella</taxon>
    </lineage>
</organism>
<feature type="transmembrane region" description="Helical" evidence="4">
    <location>
        <begin position="105"/>
        <end position="132"/>
    </location>
</feature>
<gene>
    <name evidence="6" type="ORF">GO485_26495</name>
</gene>
<feature type="transmembrane region" description="Helical" evidence="4">
    <location>
        <begin position="50"/>
        <end position="73"/>
    </location>
</feature>
<dbReference type="InterPro" id="IPR011701">
    <property type="entry name" value="MFS"/>
</dbReference>
<dbReference type="InterPro" id="IPR036259">
    <property type="entry name" value="MFS_trans_sf"/>
</dbReference>
<feature type="domain" description="Major facilitator superfamily (MFS) profile" evidence="5">
    <location>
        <begin position="15"/>
        <end position="404"/>
    </location>
</feature>
<feature type="transmembrane region" description="Helical" evidence="4">
    <location>
        <begin position="253"/>
        <end position="272"/>
    </location>
</feature>
<dbReference type="EMBL" id="CP046904">
    <property type="protein sequence ID" value="QGZ42240.1"/>
    <property type="molecule type" value="Genomic_DNA"/>
</dbReference>
<evidence type="ECO:0000256" key="3">
    <source>
        <dbReference type="ARBA" id="ARBA00023136"/>
    </source>
</evidence>
<feature type="transmembrane region" description="Helical" evidence="4">
    <location>
        <begin position="370"/>
        <end position="389"/>
    </location>
</feature>
<evidence type="ECO:0000313" key="6">
    <source>
        <dbReference type="EMBL" id="QGZ42240.1"/>
    </source>
</evidence>
<feature type="transmembrane region" description="Helical" evidence="4">
    <location>
        <begin position="80"/>
        <end position="99"/>
    </location>
</feature>
<feature type="transmembrane region" description="Helical" evidence="4">
    <location>
        <begin position="307"/>
        <end position="323"/>
    </location>
</feature>
<reference evidence="6 7" key="1">
    <citation type="submission" date="2019-12" db="EMBL/GenBank/DDBJ databases">
        <title>Draft Genome Sequences of Six Type Strains of the Genus Massilia.</title>
        <authorList>
            <person name="Miess H."/>
            <person name="Frediansyah A."/>
            <person name="Goeker M."/>
            <person name="Gross H."/>
        </authorList>
    </citation>
    <scope>NUCLEOTIDE SEQUENCE [LARGE SCALE GENOMIC DNA]</scope>
    <source>
        <strain evidence="6 7">DSM 26639</strain>
    </source>
</reference>
<dbReference type="Gene3D" id="1.20.1250.20">
    <property type="entry name" value="MFS general substrate transporter like domains"/>
    <property type="match status" value="1"/>
</dbReference>
<dbReference type="PANTHER" id="PTHR42910">
    <property type="entry name" value="TRANSPORTER SCO4007-RELATED"/>
    <property type="match status" value="1"/>
</dbReference>
<keyword evidence="3 4" id="KW-0472">Membrane</keyword>
<evidence type="ECO:0000256" key="4">
    <source>
        <dbReference type="SAM" id="Phobius"/>
    </source>
</evidence>
<evidence type="ECO:0000256" key="1">
    <source>
        <dbReference type="ARBA" id="ARBA00022692"/>
    </source>
</evidence>
<evidence type="ECO:0000259" key="5">
    <source>
        <dbReference type="PROSITE" id="PS50850"/>
    </source>
</evidence>
<feature type="transmembrane region" description="Helical" evidence="4">
    <location>
        <begin position="284"/>
        <end position="301"/>
    </location>
</feature>
<feature type="transmembrane region" description="Helical" evidence="4">
    <location>
        <begin position="223"/>
        <end position="241"/>
    </location>
</feature>
<keyword evidence="1 4" id="KW-0812">Transmembrane</keyword>
<dbReference type="Pfam" id="PF07690">
    <property type="entry name" value="MFS_1"/>
    <property type="match status" value="1"/>
</dbReference>
<evidence type="ECO:0000256" key="2">
    <source>
        <dbReference type="ARBA" id="ARBA00022989"/>
    </source>
</evidence>
<dbReference type="PROSITE" id="PS50850">
    <property type="entry name" value="MFS"/>
    <property type="match status" value="1"/>
</dbReference>
<protein>
    <submittedName>
        <fullName evidence="6">MFS transporter</fullName>
    </submittedName>
</protein>
<dbReference type="Proteomes" id="UP000437862">
    <property type="component" value="Chromosome"/>
</dbReference>
<name>A0ABX6FXW7_9BURK</name>
<proteinExistence type="predicted"/>
<feature type="transmembrane region" description="Helical" evidence="4">
    <location>
        <begin position="168"/>
        <end position="186"/>
    </location>
</feature>
<dbReference type="InterPro" id="IPR020846">
    <property type="entry name" value="MFS_dom"/>
</dbReference>
<dbReference type="SUPFAM" id="SSF103473">
    <property type="entry name" value="MFS general substrate transporter"/>
    <property type="match status" value="1"/>
</dbReference>
<evidence type="ECO:0000313" key="7">
    <source>
        <dbReference type="Proteomes" id="UP000437862"/>
    </source>
</evidence>
<keyword evidence="7" id="KW-1185">Reference proteome</keyword>
<accession>A0ABX6FXW7</accession>
<feature type="transmembrane region" description="Helical" evidence="4">
    <location>
        <begin position="139"/>
        <end position="162"/>
    </location>
</feature>
<keyword evidence="2 4" id="KW-1133">Transmembrane helix</keyword>